<dbReference type="EMBL" id="SGWQ01000002">
    <property type="protein sequence ID" value="RZS43708.1"/>
    <property type="molecule type" value="Genomic_DNA"/>
</dbReference>
<evidence type="ECO:0008006" key="4">
    <source>
        <dbReference type="Google" id="ProtNLM"/>
    </source>
</evidence>
<reference evidence="2 3" key="1">
    <citation type="submission" date="2019-02" db="EMBL/GenBank/DDBJ databases">
        <title>Genomic Encyclopedia of Type Strains, Phase IV (KMG-IV): sequencing the most valuable type-strain genomes for metagenomic binning, comparative biology and taxonomic classification.</title>
        <authorList>
            <person name="Goeker M."/>
        </authorList>
    </citation>
    <scope>NUCLEOTIDE SEQUENCE [LARGE SCALE GENOMIC DNA]</scope>
    <source>
        <strain evidence="2 3">DSM 101727</strain>
    </source>
</reference>
<dbReference type="Proteomes" id="UP000294257">
    <property type="component" value="Unassembled WGS sequence"/>
</dbReference>
<proteinExistence type="predicted"/>
<evidence type="ECO:0000256" key="1">
    <source>
        <dbReference type="SAM" id="MobiDB-lite"/>
    </source>
</evidence>
<accession>A0A4Q7L2D0</accession>
<protein>
    <recommendedName>
        <fullName evidence="4">Alpha/beta hydrolase family protein</fullName>
    </recommendedName>
</protein>
<dbReference type="RefSeq" id="WP_130343512.1">
    <property type="nucleotide sequence ID" value="NZ_SGWQ01000002.1"/>
</dbReference>
<sequence length="108" mass="11814">MTDSVTLATRDRGEGSPVVLLHGLGLDATTWDTFAGALAAAGRRVRRGSLGPRRQPAHELPFDWPVVPSSRREMRRPDPRWWTALSTVDMTTSTGTRRPSSAPSSCRS</sequence>
<dbReference type="SUPFAM" id="SSF53474">
    <property type="entry name" value="alpha/beta-Hydrolases"/>
    <property type="match status" value="1"/>
</dbReference>
<dbReference type="AlphaFoldDB" id="A0A4Q7L2D0"/>
<dbReference type="Gene3D" id="3.40.50.1820">
    <property type="entry name" value="alpha/beta hydrolase"/>
    <property type="match status" value="1"/>
</dbReference>
<gene>
    <name evidence="2" type="ORF">EV193_102689</name>
</gene>
<dbReference type="InterPro" id="IPR029058">
    <property type="entry name" value="AB_hydrolase_fold"/>
</dbReference>
<name>A0A4Q7L2D0_9PSEU</name>
<evidence type="ECO:0000313" key="2">
    <source>
        <dbReference type="EMBL" id="RZS43708.1"/>
    </source>
</evidence>
<dbReference type="OrthoDB" id="63519at2"/>
<organism evidence="2 3">
    <name type="scientific">Herbihabitans rhizosphaerae</name>
    <dbReference type="NCBI Taxonomy" id="1872711"/>
    <lineage>
        <taxon>Bacteria</taxon>
        <taxon>Bacillati</taxon>
        <taxon>Actinomycetota</taxon>
        <taxon>Actinomycetes</taxon>
        <taxon>Pseudonocardiales</taxon>
        <taxon>Pseudonocardiaceae</taxon>
        <taxon>Herbihabitans</taxon>
    </lineage>
</organism>
<keyword evidence="3" id="KW-1185">Reference proteome</keyword>
<evidence type="ECO:0000313" key="3">
    <source>
        <dbReference type="Proteomes" id="UP000294257"/>
    </source>
</evidence>
<feature type="region of interest" description="Disordered" evidence="1">
    <location>
        <begin position="89"/>
        <end position="108"/>
    </location>
</feature>
<feature type="compositionally biased region" description="Low complexity" evidence="1">
    <location>
        <begin position="97"/>
        <end position="108"/>
    </location>
</feature>
<comment type="caution">
    <text evidence="2">The sequence shown here is derived from an EMBL/GenBank/DDBJ whole genome shotgun (WGS) entry which is preliminary data.</text>
</comment>